<evidence type="ECO:0000256" key="3">
    <source>
        <dbReference type="ARBA" id="ARBA00022729"/>
    </source>
</evidence>
<accession>A0A098LC02</accession>
<evidence type="ECO:0000256" key="2">
    <source>
        <dbReference type="ARBA" id="ARBA00007734"/>
    </source>
</evidence>
<comment type="subcellular location">
    <subcellularLocation>
        <location evidence="1">Cell outer membrane</location>
        <topology evidence="1">Peripheral membrane protein</topology>
    </subcellularLocation>
</comment>
<evidence type="ECO:0000256" key="1">
    <source>
        <dbReference type="ARBA" id="ARBA00004339"/>
    </source>
</evidence>
<dbReference type="InterPro" id="IPR023346">
    <property type="entry name" value="Lysozyme-like_dom_sf"/>
</dbReference>
<dbReference type="GO" id="GO:0009279">
    <property type="term" value="C:cell outer membrane"/>
    <property type="evidence" value="ECO:0007669"/>
    <property type="project" value="UniProtKB-SubCell"/>
</dbReference>
<organism evidence="6 7">
    <name type="scientific">Sporocytophaga myxococcoides</name>
    <dbReference type="NCBI Taxonomy" id="153721"/>
    <lineage>
        <taxon>Bacteria</taxon>
        <taxon>Pseudomonadati</taxon>
        <taxon>Bacteroidota</taxon>
        <taxon>Cytophagia</taxon>
        <taxon>Cytophagales</taxon>
        <taxon>Cytophagaceae</taxon>
        <taxon>Sporocytophaga</taxon>
    </lineage>
</organism>
<name>A0A098LC02_9BACT</name>
<dbReference type="SUPFAM" id="SSF53850">
    <property type="entry name" value="Periplasmic binding protein-like II"/>
    <property type="match status" value="1"/>
</dbReference>
<dbReference type="eggNOG" id="COG4623">
    <property type="taxonomic scope" value="Bacteria"/>
</dbReference>
<dbReference type="GO" id="GO:0000270">
    <property type="term" value="P:peptidoglycan metabolic process"/>
    <property type="evidence" value="ECO:0007669"/>
    <property type="project" value="InterPro"/>
</dbReference>
<protein>
    <recommendedName>
        <fullName evidence="5">Solute-binding protein family 3/N-terminal domain-containing protein</fullName>
    </recommendedName>
</protein>
<reference evidence="6 7" key="1">
    <citation type="submission" date="2014-09" db="EMBL/GenBank/DDBJ databases">
        <title>Sporocytophaga myxococcoides PG-01 genome sequencing.</title>
        <authorList>
            <person name="Liu L."/>
            <person name="Gao P.J."/>
            <person name="Chen G.J."/>
            <person name="Wang L.S."/>
        </authorList>
    </citation>
    <scope>NUCLEOTIDE SEQUENCE [LARGE SCALE GENOMIC DNA]</scope>
    <source>
        <strain evidence="6 7">PG-01</strain>
    </source>
</reference>
<keyword evidence="3" id="KW-0732">Signal</keyword>
<dbReference type="STRING" id="153721.MYP_1703"/>
<evidence type="ECO:0000256" key="4">
    <source>
        <dbReference type="ARBA" id="ARBA00023237"/>
    </source>
</evidence>
<dbReference type="GO" id="GO:0008933">
    <property type="term" value="F:peptidoglycan lytic transglycosylase activity"/>
    <property type="evidence" value="ECO:0007669"/>
    <property type="project" value="InterPro"/>
</dbReference>
<comment type="similarity">
    <text evidence="2">Belongs to the transglycosylase Slt family.</text>
</comment>
<dbReference type="AlphaFoldDB" id="A0A098LC02"/>
<dbReference type="PANTHER" id="PTHR35936:SF32">
    <property type="entry name" value="MEMBRANE-BOUND LYTIC MUREIN TRANSGLYCOSYLASE F"/>
    <property type="match status" value="1"/>
</dbReference>
<dbReference type="Pfam" id="PF00497">
    <property type="entry name" value="SBP_bac_3"/>
    <property type="match status" value="1"/>
</dbReference>
<dbReference type="SMART" id="SM00062">
    <property type="entry name" value="PBPb"/>
    <property type="match status" value="1"/>
</dbReference>
<evidence type="ECO:0000313" key="6">
    <source>
        <dbReference type="EMBL" id="GAL84475.1"/>
    </source>
</evidence>
<dbReference type="InterPro" id="IPR008258">
    <property type="entry name" value="Transglycosylase_SLT_dom_1"/>
</dbReference>
<keyword evidence="4" id="KW-0472">Membrane</keyword>
<dbReference type="SUPFAM" id="SSF53955">
    <property type="entry name" value="Lysozyme-like"/>
    <property type="match status" value="1"/>
</dbReference>
<dbReference type="OrthoDB" id="9815002at2"/>
<dbReference type="InterPro" id="IPR001638">
    <property type="entry name" value="Solute-binding_3/MltF_N"/>
</dbReference>
<keyword evidence="4" id="KW-0998">Cell outer membrane</keyword>
<dbReference type="RefSeq" id="WP_081990444.1">
    <property type="nucleotide sequence ID" value="NZ_BBLT01000003.1"/>
</dbReference>
<comment type="caution">
    <text evidence="6">The sequence shown here is derived from an EMBL/GenBank/DDBJ whole genome shotgun (WGS) entry which is preliminary data.</text>
</comment>
<dbReference type="CDD" id="cd01009">
    <property type="entry name" value="PBP2_YfhD_N"/>
    <property type="match status" value="1"/>
</dbReference>
<dbReference type="Proteomes" id="UP000030185">
    <property type="component" value="Unassembled WGS sequence"/>
</dbReference>
<gene>
    <name evidence="6" type="ORF">MYP_1703</name>
</gene>
<dbReference type="Pfam" id="PF01464">
    <property type="entry name" value="SLT"/>
    <property type="match status" value="1"/>
</dbReference>
<dbReference type="PANTHER" id="PTHR35936">
    <property type="entry name" value="MEMBRANE-BOUND LYTIC MUREIN TRANSGLYCOSYLASE F"/>
    <property type="match status" value="1"/>
</dbReference>
<dbReference type="InterPro" id="IPR000189">
    <property type="entry name" value="Transglyc_AS"/>
</dbReference>
<dbReference type="Gene3D" id="1.10.530.10">
    <property type="match status" value="1"/>
</dbReference>
<proteinExistence type="inferred from homology"/>
<evidence type="ECO:0000259" key="5">
    <source>
        <dbReference type="SMART" id="SM00062"/>
    </source>
</evidence>
<keyword evidence="7" id="KW-1185">Reference proteome</keyword>
<sequence length="497" mass="57592">MRRILQQQKDFVFLYFIISVMCLSCSLAERESEERCKGNIRVAKEDHSDKQFQHLIKFVNNNTSNSSNDLHKIRQRGVLKAITGLGRTSYHVNSNGAPGGFEYEMLQALTKHLNIKLEIIVAESVESMYDMLKRGEADLIAYHLVPSRERENDVNYTIPYNHMRQVIVQRKSSSLLKTPSDLAGKTVHIPKGSSFKTRLEHLEEEIGEDIYIQERTKLFEEEDLILQVARGKIDYTVAEENIARLTRAYYPNLDIQLAISYPQKISWAVGEYAPELLTEINAWMNKYVEGKNFSKTYNRYFCPGQYSHVKCGRSKGRSLSQYDCLIKKSAKEIGWDWRLLAALVYHESNFNPLAKSWAGACGLMQLMPSTAALFGLENPEDPYENMKAGIKYLKWLEKYWKEKVPNQDERLKFVLASYNAGQEHVADAQRLAIKYEKNPLVWDDNVAYFLLQKAQVEYYSDPVVKFGYCRGSETFHYVSNIISKFQYYKQLMPDEII</sequence>
<dbReference type="Gene3D" id="3.40.190.10">
    <property type="entry name" value="Periplasmic binding protein-like II"/>
    <property type="match status" value="2"/>
</dbReference>
<dbReference type="PROSITE" id="PS00922">
    <property type="entry name" value="TRANSGLYCOSYLASE"/>
    <property type="match status" value="1"/>
</dbReference>
<dbReference type="CDD" id="cd13403">
    <property type="entry name" value="MLTF-like"/>
    <property type="match status" value="1"/>
</dbReference>
<evidence type="ECO:0000313" key="7">
    <source>
        <dbReference type="Proteomes" id="UP000030185"/>
    </source>
</evidence>
<dbReference type="EMBL" id="BBLT01000003">
    <property type="protein sequence ID" value="GAL84475.1"/>
    <property type="molecule type" value="Genomic_DNA"/>
</dbReference>
<feature type="domain" description="Solute-binding protein family 3/N-terminal" evidence="5">
    <location>
        <begin position="78"/>
        <end position="304"/>
    </location>
</feature>